<evidence type="ECO:0000313" key="3">
    <source>
        <dbReference type="EnsemblMetazoa" id="HelroP92916"/>
    </source>
</evidence>
<dbReference type="PANTHER" id="PTHR45818:SF3">
    <property type="entry name" value="PROTEIN VAV"/>
    <property type="match status" value="1"/>
</dbReference>
<reference evidence="2 4" key="2">
    <citation type="journal article" date="2013" name="Nature">
        <title>Insights into bilaterian evolution from three spiralian genomes.</title>
        <authorList>
            <person name="Simakov O."/>
            <person name="Marletaz F."/>
            <person name="Cho S.J."/>
            <person name="Edsinger-Gonzales E."/>
            <person name="Havlak P."/>
            <person name="Hellsten U."/>
            <person name="Kuo D.H."/>
            <person name="Larsson T."/>
            <person name="Lv J."/>
            <person name="Arendt D."/>
            <person name="Savage R."/>
            <person name="Osoegawa K."/>
            <person name="de Jong P."/>
            <person name="Grimwood J."/>
            <person name="Chapman J.A."/>
            <person name="Shapiro H."/>
            <person name="Aerts A."/>
            <person name="Otillar R.P."/>
            <person name="Terry A.Y."/>
            <person name="Boore J.L."/>
            <person name="Grigoriev I.V."/>
            <person name="Lindberg D.R."/>
            <person name="Seaver E.C."/>
            <person name="Weisblat D.A."/>
            <person name="Putnam N.H."/>
            <person name="Rokhsar D.S."/>
        </authorList>
    </citation>
    <scope>NUCLEOTIDE SEQUENCE</scope>
</reference>
<dbReference type="InParanoid" id="T1G8N6"/>
<dbReference type="Pfam" id="PF00307">
    <property type="entry name" value="CH"/>
    <property type="match status" value="1"/>
</dbReference>
<dbReference type="RefSeq" id="XP_009012711.1">
    <property type="nucleotide sequence ID" value="XM_009014463.1"/>
</dbReference>
<dbReference type="EMBL" id="KB095973">
    <property type="protein sequence ID" value="ESO09191.1"/>
    <property type="molecule type" value="Genomic_DNA"/>
</dbReference>
<dbReference type="KEGG" id="hro:HELRODRAFT_92916"/>
<dbReference type="GeneID" id="20217433"/>
<dbReference type="OMA" id="CASWLIN"/>
<feature type="domain" description="Calponin-homology (CH)" evidence="1">
    <location>
        <begin position="25"/>
        <end position="65"/>
    </location>
</feature>
<accession>T1G8N6</accession>
<evidence type="ECO:0000313" key="2">
    <source>
        <dbReference type="EMBL" id="ESO09191.1"/>
    </source>
</evidence>
<dbReference type="InterPro" id="IPR036872">
    <property type="entry name" value="CH_dom_sf"/>
</dbReference>
<dbReference type="eggNOG" id="KOG2996">
    <property type="taxonomic scope" value="Eukaryota"/>
</dbReference>
<evidence type="ECO:0000259" key="1">
    <source>
        <dbReference type="Pfam" id="PF00307"/>
    </source>
</evidence>
<dbReference type="PANTHER" id="PTHR45818">
    <property type="entry name" value="PROTEIN VAV"/>
    <property type="match status" value="1"/>
</dbReference>
<dbReference type="Proteomes" id="UP000015101">
    <property type="component" value="Unassembled WGS sequence"/>
</dbReference>
<evidence type="ECO:0000313" key="4">
    <source>
        <dbReference type="Proteomes" id="UP000015101"/>
    </source>
</evidence>
<organism evidence="3 4">
    <name type="scientific">Helobdella robusta</name>
    <name type="common">Californian leech</name>
    <dbReference type="NCBI Taxonomy" id="6412"/>
    <lineage>
        <taxon>Eukaryota</taxon>
        <taxon>Metazoa</taxon>
        <taxon>Spiralia</taxon>
        <taxon>Lophotrochozoa</taxon>
        <taxon>Annelida</taxon>
        <taxon>Clitellata</taxon>
        <taxon>Hirudinea</taxon>
        <taxon>Rhynchobdellida</taxon>
        <taxon>Glossiphoniidae</taxon>
        <taxon>Helobdella</taxon>
    </lineage>
</organism>
<sequence>MAKDDWRLCVDWLIRCQLLDEDHHLSKADGKLIEFVQLIKDGVLLCHLLNRLSPGSTDSKDYNHRPQMSQVCCCVAVVICMYCNCIV</sequence>
<dbReference type="SUPFAM" id="SSF47576">
    <property type="entry name" value="Calponin-homology domain, CH-domain"/>
    <property type="match status" value="1"/>
</dbReference>
<dbReference type="EMBL" id="AMQM01010884">
    <property type="status" value="NOT_ANNOTATED_CDS"/>
    <property type="molecule type" value="Genomic_DNA"/>
</dbReference>
<dbReference type="Gene3D" id="1.10.418.10">
    <property type="entry name" value="Calponin-like domain"/>
    <property type="match status" value="1"/>
</dbReference>
<proteinExistence type="predicted"/>
<dbReference type="EnsemblMetazoa" id="HelroT92916">
    <property type="protein sequence ID" value="HelroP92916"/>
    <property type="gene ID" value="HelroG92916"/>
</dbReference>
<dbReference type="HOGENOM" id="CLU_190935_0_0_1"/>
<dbReference type="STRING" id="6412.T1G8N6"/>
<dbReference type="InterPro" id="IPR001715">
    <property type="entry name" value="CH_dom"/>
</dbReference>
<name>T1G8N6_HELRO</name>
<reference evidence="4" key="1">
    <citation type="submission" date="2012-12" db="EMBL/GenBank/DDBJ databases">
        <authorList>
            <person name="Hellsten U."/>
            <person name="Grimwood J."/>
            <person name="Chapman J.A."/>
            <person name="Shapiro H."/>
            <person name="Aerts A."/>
            <person name="Otillar R.P."/>
            <person name="Terry A.Y."/>
            <person name="Boore J.L."/>
            <person name="Simakov O."/>
            <person name="Marletaz F."/>
            <person name="Cho S.-J."/>
            <person name="Edsinger-Gonzales E."/>
            <person name="Havlak P."/>
            <person name="Kuo D.-H."/>
            <person name="Larsson T."/>
            <person name="Lv J."/>
            <person name="Arendt D."/>
            <person name="Savage R."/>
            <person name="Osoegawa K."/>
            <person name="de Jong P."/>
            <person name="Lindberg D.R."/>
            <person name="Seaver E.C."/>
            <person name="Weisblat D.A."/>
            <person name="Putnam N.H."/>
            <person name="Grigoriev I.V."/>
            <person name="Rokhsar D.S."/>
        </authorList>
    </citation>
    <scope>NUCLEOTIDE SEQUENCE</scope>
</reference>
<reference evidence="3" key="3">
    <citation type="submission" date="2015-06" db="UniProtKB">
        <authorList>
            <consortium name="EnsemblMetazoa"/>
        </authorList>
    </citation>
    <scope>IDENTIFICATION</scope>
</reference>
<protein>
    <recommendedName>
        <fullName evidence="1">Calponin-homology (CH) domain-containing protein</fullName>
    </recommendedName>
</protein>
<keyword evidence="4" id="KW-1185">Reference proteome</keyword>
<dbReference type="CTD" id="20217433"/>
<dbReference type="OrthoDB" id="5340910at2759"/>
<gene>
    <name evidence="3" type="primary">20217433</name>
    <name evidence="2" type="ORF">HELRODRAFT_92916</name>
</gene>
<dbReference type="AlphaFoldDB" id="T1G8N6"/>